<comment type="catalytic activity">
    <reaction evidence="12">
        <text>ATP + H2O = ADP + phosphate + H(+)</text>
        <dbReference type="Rhea" id="RHEA:13065"/>
        <dbReference type="ChEBI" id="CHEBI:15377"/>
        <dbReference type="ChEBI" id="CHEBI:15378"/>
        <dbReference type="ChEBI" id="CHEBI:30616"/>
        <dbReference type="ChEBI" id="CHEBI:43474"/>
        <dbReference type="ChEBI" id="CHEBI:456216"/>
        <dbReference type="EC" id="5.6.2.3"/>
    </reaction>
</comment>
<sequence>MSSNVWCALRTPGPNGFSTILTSLAEVHEALEQHPTVEIEWCESFEEACAWLDKCQSPKRKPKTREVPIEPESPRMTRIRATFPYSIAGPSSPSASRIRYKATENTKLERTGLTSPSIRMPGEFPAAPGDPEELEYDYNIDENELVDLDLEGDRFDIIPPSPASTAPPGGSSPIKAPDSDYSSDYSYSLENFPDEGELEYDRTSVLTPPTTSEFGSSQPSQLGHQQTPANDTSMASQLDLPVVIADLPTEGEMVLSEEQKHILDLVLQGESLFFTGSAGTGKSVLLRNIIKTLRERNTPGVHVTASTGIAAANIQGETLHAFAGVGLGNQEREALILRARKTQGVPQRWRDTHILIIDEISMVAAHWFDDLEAIARSIRKSKAPFGGIQLVICGDFFQLPPVPDHNEAQTGRYTDFAFRASSWKRAVPKMVTLTQVFRQKQPELIDMLNDMRIGRLSERTDRLFRSLSRPLACFDGIRPTEILPLRRQVQRSNQVQLDQLPGKLIAFDAHDTFFRDSEGNPMRPAYGKTLLDRFISLTIQLKVGAQVMCVKNMRDSGLVNGSVGRVVDFKTPWEVRAGWSAAFMDKDPADPIEPASQDRDRSGTRTSSREAAGSIAPTGEAELSLAHGVVHSQSNSIPSHKVNPEYYTRIASDLEPDYDTRDKHKSDEHYAYESSRWPLVQYTNGARVLMGPVKFTHEGPNGEVQASRSQVPLILAWALTVHKYQGQTLDRVKVDLAGIFEKGQAYVALSRCTSLEGLEVHNFRPQVVMAHPPVVDWSRSLSSYDPHGSTALSSYRFASFSPALDTPWGSQEWTDEPDTDEEQIAIEMYHNL</sequence>
<comment type="function">
    <text evidence="12">DNA-dependent ATPase and 5'-3' DNA helicase required for the maintenance of both mitochondrial and nuclear genome stability.</text>
</comment>
<dbReference type="GO" id="GO:0005634">
    <property type="term" value="C:nucleus"/>
    <property type="evidence" value="ECO:0007669"/>
    <property type="project" value="UniProtKB-SubCell"/>
</dbReference>
<comment type="subcellular location">
    <subcellularLocation>
        <location evidence="12">Nucleus</location>
    </subcellularLocation>
    <subcellularLocation>
        <location evidence="12">Mitochondrion</location>
    </subcellularLocation>
</comment>
<proteinExistence type="inferred from homology"/>
<dbReference type="InterPro" id="IPR027417">
    <property type="entry name" value="P-loop_NTPase"/>
</dbReference>
<keyword evidence="11 12" id="KW-0539">Nucleus</keyword>
<evidence type="ECO:0000256" key="13">
    <source>
        <dbReference type="SAM" id="MobiDB-lite"/>
    </source>
</evidence>
<evidence type="ECO:0000256" key="8">
    <source>
        <dbReference type="ARBA" id="ARBA00023172"/>
    </source>
</evidence>
<dbReference type="GO" id="GO:0005524">
    <property type="term" value="F:ATP binding"/>
    <property type="evidence" value="ECO:0007669"/>
    <property type="project" value="UniProtKB-UniRule"/>
</dbReference>
<feature type="region of interest" description="Disordered" evidence="13">
    <location>
        <begin position="109"/>
        <end position="134"/>
    </location>
</feature>
<comment type="cofactor">
    <cofactor evidence="12">
        <name>Mg(2+)</name>
        <dbReference type="ChEBI" id="CHEBI:18420"/>
    </cofactor>
</comment>
<dbReference type="EC" id="5.6.2.3" evidence="12"/>
<evidence type="ECO:0000256" key="6">
    <source>
        <dbReference type="ARBA" id="ARBA00023125"/>
    </source>
</evidence>
<dbReference type="SUPFAM" id="SSF52540">
    <property type="entry name" value="P-loop containing nucleoside triphosphate hydrolases"/>
    <property type="match status" value="2"/>
</dbReference>
<evidence type="ECO:0000256" key="12">
    <source>
        <dbReference type="HAMAP-Rule" id="MF_03176"/>
    </source>
</evidence>
<evidence type="ECO:0000256" key="7">
    <source>
        <dbReference type="ARBA" id="ARBA00023128"/>
    </source>
</evidence>
<dbReference type="InterPro" id="IPR010285">
    <property type="entry name" value="DNA_helicase_pif1-like_DEAD"/>
</dbReference>
<reference evidence="15" key="1">
    <citation type="submission" date="2021-01" db="EMBL/GenBank/DDBJ databases">
        <authorList>
            <person name="Kaushik A."/>
        </authorList>
    </citation>
    <scope>NUCLEOTIDE SEQUENCE</scope>
    <source>
        <strain evidence="15">AG1-1C</strain>
    </source>
</reference>
<evidence type="ECO:0000256" key="10">
    <source>
        <dbReference type="ARBA" id="ARBA00023235"/>
    </source>
</evidence>
<feature type="region of interest" description="Disordered" evidence="13">
    <location>
        <begin position="585"/>
        <end position="616"/>
    </location>
</feature>
<evidence type="ECO:0000256" key="5">
    <source>
        <dbReference type="ARBA" id="ARBA00022840"/>
    </source>
</evidence>
<feature type="binding site" evidence="12">
    <location>
        <begin position="276"/>
        <end position="283"/>
    </location>
    <ligand>
        <name>ATP</name>
        <dbReference type="ChEBI" id="CHEBI:30616"/>
    </ligand>
</feature>
<dbReference type="GO" id="GO:0006281">
    <property type="term" value="P:DNA repair"/>
    <property type="evidence" value="ECO:0007669"/>
    <property type="project" value="UniProtKB-UniRule"/>
</dbReference>
<keyword evidence="10 12" id="KW-0413">Isomerase</keyword>
<keyword evidence="4 12" id="KW-0347">Helicase</keyword>
<keyword evidence="5 12" id="KW-0067">ATP-binding</keyword>
<evidence type="ECO:0000313" key="15">
    <source>
        <dbReference type="EMBL" id="CAE6357434.1"/>
    </source>
</evidence>
<dbReference type="AlphaFoldDB" id="A0A8H3A1P4"/>
<dbReference type="SMART" id="SM00382">
    <property type="entry name" value="AAA"/>
    <property type="match status" value="1"/>
</dbReference>
<evidence type="ECO:0000256" key="3">
    <source>
        <dbReference type="ARBA" id="ARBA00022801"/>
    </source>
</evidence>
<keyword evidence="7 12" id="KW-0496">Mitochondrion</keyword>
<gene>
    <name evidence="12" type="primary">PIF1</name>
    <name evidence="15" type="ORF">RDB_LOCUS15788</name>
</gene>
<keyword evidence="1 12" id="KW-0547">Nucleotide-binding</keyword>
<dbReference type="CDD" id="cd18809">
    <property type="entry name" value="SF1_C_RecD"/>
    <property type="match status" value="1"/>
</dbReference>
<dbReference type="GO" id="GO:0005739">
    <property type="term" value="C:mitochondrion"/>
    <property type="evidence" value="ECO:0007669"/>
    <property type="project" value="UniProtKB-SubCell"/>
</dbReference>
<comment type="caution">
    <text evidence="15">The sequence shown here is derived from an EMBL/GenBank/DDBJ whole genome shotgun (WGS) entry which is preliminary data.</text>
</comment>
<dbReference type="PANTHER" id="PTHR47642:SF5">
    <property type="entry name" value="ATP-DEPENDENT DNA HELICASE"/>
    <property type="match status" value="1"/>
</dbReference>
<keyword evidence="2 12" id="KW-0227">DNA damage</keyword>
<evidence type="ECO:0000256" key="11">
    <source>
        <dbReference type="ARBA" id="ARBA00023242"/>
    </source>
</evidence>
<accession>A0A8H3A1P4</accession>
<dbReference type="Pfam" id="PF21530">
    <property type="entry name" value="Pif1_2B_dom"/>
    <property type="match status" value="1"/>
</dbReference>
<evidence type="ECO:0000256" key="9">
    <source>
        <dbReference type="ARBA" id="ARBA00023204"/>
    </source>
</evidence>
<feature type="region of interest" description="Disordered" evidence="13">
    <location>
        <begin position="154"/>
        <end position="233"/>
    </location>
</feature>
<evidence type="ECO:0000256" key="1">
    <source>
        <dbReference type="ARBA" id="ARBA00022741"/>
    </source>
</evidence>
<dbReference type="PANTHER" id="PTHR47642">
    <property type="entry name" value="ATP-DEPENDENT DNA HELICASE"/>
    <property type="match status" value="1"/>
</dbReference>
<evidence type="ECO:0000313" key="16">
    <source>
        <dbReference type="Proteomes" id="UP000663846"/>
    </source>
</evidence>
<comment type="subunit">
    <text evidence="12">Monomer.</text>
</comment>
<dbReference type="GO" id="GO:0016787">
    <property type="term" value="F:hydrolase activity"/>
    <property type="evidence" value="ECO:0007669"/>
    <property type="project" value="UniProtKB-KW"/>
</dbReference>
<dbReference type="Gene3D" id="3.40.50.300">
    <property type="entry name" value="P-loop containing nucleotide triphosphate hydrolases"/>
    <property type="match status" value="1"/>
</dbReference>
<feature type="compositionally biased region" description="Low complexity" evidence="13">
    <location>
        <begin position="163"/>
        <end position="188"/>
    </location>
</feature>
<dbReference type="Proteomes" id="UP000663846">
    <property type="component" value="Unassembled WGS sequence"/>
</dbReference>
<keyword evidence="3 12" id="KW-0378">Hydrolase</keyword>
<dbReference type="InterPro" id="IPR003593">
    <property type="entry name" value="AAA+_ATPase"/>
</dbReference>
<feature type="domain" description="AAA+ ATPase" evidence="14">
    <location>
        <begin position="268"/>
        <end position="463"/>
    </location>
</feature>
<keyword evidence="9 12" id="KW-0234">DNA repair</keyword>
<dbReference type="GO" id="GO:0006310">
    <property type="term" value="P:DNA recombination"/>
    <property type="evidence" value="ECO:0007669"/>
    <property type="project" value="UniProtKB-UniRule"/>
</dbReference>
<feature type="compositionally biased region" description="Polar residues" evidence="13">
    <location>
        <begin position="204"/>
        <end position="233"/>
    </location>
</feature>
<dbReference type="GO" id="GO:0003677">
    <property type="term" value="F:DNA binding"/>
    <property type="evidence" value="ECO:0007669"/>
    <property type="project" value="UniProtKB-KW"/>
</dbReference>
<dbReference type="InterPro" id="IPR048293">
    <property type="entry name" value="PIF1_RRM3_pfh1"/>
</dbReference>
<dbReference type="GO" id="GO:0043139">
    <property type="term" value="F:5'-3' DNA helicase activity"/>
    <property type="evidence" value="ECO:0007669"/>
    <property type="project" value="UniProtKB-UniRule"/>
</dbReference>
<dbReference type="InterPro" id="IPR049163">
    <property type="entry name" value="Pif1-like_2B_dom"/>
</dbReference>
<evidence type="ECO:0000256" key="2">
    <source>
        <dbReference type="ARBA" id="ARBA00022763"/>
    </source>
</evidence>
<evidence type="ECO:0000256" key="4">
    <source>
        <dbReference type="ARBA" id="ARBA00022806"/>
    </source>
</evidence>
<keyword evidence="6 12" id="KW-0238">DNA-binding</keyword>
<dbReference type="Pfam" id="PF05970">
    <property type="entry name" value="PIF1"/>
    <property type="match status" value="1"/>
</dbReference>
<comment type="caution">
    <text evidence="12">Lacks conserved residue(s) required for the propagation of feature annotation.</text>
</comment>
<dbReference type="InterPro" id="IPR051055">
    <property type="entry name" value="PIF1_helicase"/>
</dbReference>
<keyword evidence="8 12" id="KW-0233">DNA recombination</keyword>
<dbReference type="EMBL" id="CAJMWS010000080">
    <property type="protein sequence ID" value="CAE6357434.1"/>
    <property type="molecule type" value="Genomic_DNA"/>
</dbReference>
<comment type="similarity">
    <text evidence="12">Belongs to the helicase family. PIF1 subfamily.</text>
</comment>
<dbReference type="CDD" id="cd18037">
    <property type="entry name" value="DEXSc_Pif1_like"/>
    <property type="match status" value="1"/>
</dbReference>
<name>A0A8H3A1P4_9AGAM</name>
<dbReference type="GO" id="GO:0000723">
    <property type="term" value="P:telomere maintenance"/>
    <property type="evidence" value="ECO:0007669"/>
    <property type="project" value="InterPro"/>
</dbReference>
<protein>
    <recommendedName>
        <fullName evidence="12">ATP-dependent DNA helicase PIF1</fullName>
        <ecNumber evidence="12">5.6.2.3</ecNumber>
    </recommendedName>
    <alternativeName>
        <fullName evidence="12">DNA 5'-3' helicase PIF1</fullName>
    </alternativeName>
    <alternativeName>
        <fullName evidence="12">DNA repair and recombination helicase PIF1</fullName>
    </alternativeName>
</protein>
<dbReference type="HAMAP" id="MF_03176">
    <property type="entry name" value="PIF1"/>
    <property type="match status" value="1"/>
</dbReference>
<organism evidence="15 16">
    <name type="scientific">Rhizoctonia solani</name>
    <dbReference type="NCBI Taxonomy" id="456999"/>
    <lineage>
        <taxon>Eukaryota</taxon>
        <taxon>Fungi</taxon>
        <taxon>Dikarya</taxon>
        <taxon>Basidiomycota</taxon>
        <taxon>Agaricomycotina</taxon>
        <taxon>Agaricomycetes</taxon>
        <taxon>Cantharellales</taxon>
        <taxon>Ceratobasidiaceae</taxon>
        <taxon>Rhizoctonia</taxon>
    </lineage>
</organism>
<evidence type="ECO:0000259" key="14">
    <source>
        <dbReference type="SMART" id="SM00382"/>
    </source>
</evidence>